<dbReference type="PANTHER" id="PTHR48050">
    <property type="entry name" value="STEROL 3-BETA-GLUCOSYLTRANSFERASE"/>
    <property type="match status" value="1"/>
</dbReference>
<protein>
    <recommendedName>
        <fullName evidence="2">Erythromycin biosynthesis protein CIII-like C-terminal domain-containing protein</fullName>
    </recommendedName>
</protein>
<dbReference type="PANTHER" id="PTHR48050:SF13">
    <property type="entry name" value="STEROL 3-BETA-GLUCOSYLTRANSFERASE UGT80A2"/>
    <property type="match status" value="1"/>
</dbReference>
<evidence type="ECO:0000259" key="2">
    <source>
        <dbReference type="Pfam" id="PF06722"/>
    </source>
</evidence>
<sequence>MATRLILDSDVHLVLSACPAYGHVRPLRSLAQSLSELGIYMTFITGSAFRESLSHIKGLDVVPLTGKADYSMDDLAKFFPERANVPKGPFQFLWDMENVFFGSLPEQHKVLQSVLKRPDLVNKKVVLISDAAFTGCMPMILGSPGTRRVPLIGTSFFPLAVQSKDTAPFGMGLPSQGEAKNMEMNAQATQMLSGLGDFLDQQLKPYNCTKTLPSRNPIENWFLIQDILMQLCVPAMEPYRSDLRPSFRYIGTFTGANTLRSPPDWFSSFVENDKSGKPLLMVSQGTIAGGDVSELILPTIKACADLPVRLIVCAVALQKPADFVLPENCKWAEWIPYELLFPHVNLVVNNGGYSAICQAFAAGIPMVVAGLTEDKAEATARSAATGAAINLATQTPSVEHLRDAIQKVLQEPSYKAKAMGLKRDFAECDAVGSMIEGIQEMIGKFYGTAEMNGEH</sequence>
<reference evidence="3" key="1">
    <citation type="submission" date="2023-08" db="EMBL/GenBank/DDBJ databases">
        <title>Black Yeasts Isolated from many extreme environments.</title>
        <authorList>
            <person name="Coleine C."/>
            <person name="Stajich J.E."/>
            <person name="Selbmann L."/>
        </authorList>
    </citation>
    <scope>NUCLEOTIDE SEQUENCE</scope>
    <source>
        <strain evidence="3">CCFEE 5401</strain>
    </source>
</reference>
<dbReference type="Pfam" id="PF06722">
    <property type="entry name" value="EryCIII-like_C"/>
    <property type="match status" value="1"/>
</dbReference>
<feature type="domain" description="Erythromycin biosynthesis protein CIII-like C-terminal" evidence="2">
    <location>
        <begin position="304"/>
        <end position="425"/>
    </location>
</feature>
<dbReference type="AlphaFoldDB" id="A0AAN7TDC7"/>
<dbReference type="CDD" id="cd03784">
    <property type="entry name" value="GT1_Gtf-like"/>
    <property type="match status" value="1"/>
</dbReference>
<dbReference type="InterPro" id="IPR002213">
    <property type="entry name" value="UDP_glucos_trans"/>
</dbReference>
<dbReference type="InterPro" id="IPR010610">
    <property type="entry name" value="EryCIII-like_C"/>
</dbReference>
<dbReference type="Gene3D" id="3.40.50.2000">
    <property type="entry name" value="Glycogen Phosphorylase B"/>
    <property type="match status" value="2"/>
</dbReference>
<organism evidence="3 4">
    <name type="scientific">Meristemomyces frigidus</name>
    <dbReference type="NCBI Taxonomy" id="1508187"/>
    <lineage>
        <taxon>Eukaryota</taxon>
        <taxon>Fungi</taxon>
        <taxon>Dikarya</taxon>
        <taxon>Ascomycota</taxon>
        <taxon>Pezizomycotina</taxon>
        <taxon>Dothideomycetes</taxon>
        <taxon>Dothideomycetidae</taxon>
        <taxon>Mycosphaerellales</taxon>
        <taxon>Teratosphaeriaceae</taxon>
        <taxon>Meristemomyces</taxon>
    </lineage>
</organism>
<accession>A0AAN7TDC7</accession>
<dbReference type="GO" id="GO:0008194">
    <property type="term" value="F:UDP-glycosyltransferase activity"/>
    <property type="evidence" value="ECO:0007669"/>
    <property type="project" value="InterPro"/>
</dbReference>
<dbReference type="InterPro" id="IPR050426">
    <property type="entry name" value="Glycosyltransferase_28"/>
</dbReference>
<evidence type="ECO:0000313" key="3">
    <source>
        <dbReference type="EMBL" id="KAK5111003.1"/>
    </source>
</evidence>
<name>A0AAN7TDC7_9PEZI</name>
<evidence type="ECO:0000256" key="1">
    <source>
        <dbReference type="ARBA" id="ARBA00022679"/>
    </source>
</evidence>
<dbReference type="GO" id="GO:0016758">
    <property type="term" value="F:hexosyltransferase activity"/>
    <property type="evidence" value="ECO:0007669"/>
    <property type="project" value="UniProtKB-ARBA"/>
</dbReference>
<comment type="caution">
    <text evidence="3">The sequence shown here is derived from an EMBL/GenBank/DDBJ whole genome shotgun (WGS) entry which is preliminary data.</text>
</comment>
<gene>
    <name evidence="3" type="ORF">LTR62_005378</name>
</gene>
<dbReference type="Proteomes" id="UP001310890">
    <property type="component" value="Unassembled WGS sequence"/>
</dbReference>
<keyword evidence="1" id="KW-0808">Transferase</keyword>
<dbReference type="EMBL" id="JAVRRL010000043">
    <property type="protein sequence ID" value="KAK5111003.1"/>
    <property type="molecule type" value="Genomic_DNA"/>
</dbReference>
<evidence type="ECO:0000313" key="4">
    <source>
        <dbReference type="Proteomes" id="UP001310890"/>
    </source>
</evidence>
<proteinExistence type="predicted"/>
<dbReference type="SUPFAM" id="SSF53756">
    <property type="entry name" value="UDP-Glycosyltransferase/glycogen phosphorylase"/>
    <property type="match status" value="1"/>
</dbReference>